<feature type="region of interest" description="Disordered" evidence="1">
    <location>
        <begin position="1"/>
        <end position="29"/>
    </location>
</feature>
<accession>A0A4P6EBI6</accession>
<dbReference type="InterPro" id="IPR018306">
    <property type="entry name" value="Phage_T5_Orf172_DNA-bd"/>
</dbReference>
<evidence type="ECO:0000256" key="1">
    <source>
        <dbReference type="SAM" id="MobiDB-lite"/>
    </source>
</evidence>
<dbReference type="Pfam" id="PF10544">
    <property type="entry name" value="T5orf172"/>
    <property type="match status" value="1"/>
</dbReference>
<dbReference type="RefSeq" id="WP_129387043.1">
    <property type="nucleotide sequence ID" value="NZ_CP035494.1"/>
</dbReference>
<feature type="domain" description="Bacteriophage T5 Orf172 DNA-binding" evidence="2">
    <location>
        <begin position="179"/>
        <end position="274"/>
    </location>
</feature>
<dbReference type="Proteomes" id="UP000293995">
    <property type="component" value="Chromosome"/>
</dbReference>
<evidence type="ECO:0000313" key="4">
    <source>
        <dbReference type="Proteomes" id="UP000293995"/>
    </source>
</evidence>
<evidence type="ECO:0000259" key="2">
    <source>
        <dbReference type="Pfam" id="PF10544"/>
    </source>
</evidence>
<gene>
    <name evidence="3" type="ORF">ET475_05750</name>
</gene>
<reference evidence="3 4" key="1">
    <citation type="submission" date="2019-01" db="EMBL/GenBank/DDBJ databases">
        <title>Genome sequencing of strain DFW100M-13.</title>
        <authorList>
            <person name="Heo J."/>
            <person name="Kim S.-J."/>
            <person name="Kim J.-S."/>
            <person name="Hong S.-B."/>
            <person name="Kwon S.-W."/>
        </authorList>
    </citation>
    <scope>NUCLEOTIDE SEQUENCE [LARGE SCALE GENOMIC DNA]</scope>
    <source>
        <strain evidence="3 4">DFW100M-13</strain>
    </source>
</reference>
<keyword evidence="4" id="KW-1185">Reference proteome</keyword>
<name>A0A4P6EBI6_9MICO</name>
<dbReference type="OrthoDB" id="5148880at2"/>
<evidence type="ECO:0000313" key="3">
    <source>
        <dbReference type="EMBL" id="QAY59535.1"/>
    </source>
</evidence>
<organism evidence="3 4">
    <name type="scientific">Microbacterium protaetiae</name>
    <dbReference type="NCBI Taxonomy" id="2509458"/>
    <lineage>
        <taxon>Bacteria</taxon>
        <taxon>Bacillati</taxon>
        <taxon>Actinomycetota</taxon>
        <taxon>Actinomycetes</taxon>
        <taxon>Micrococcales</taxon>
        <taxon>Microbacteriaceae</taxon>
        <taxon>Microbacterium</taxon>
    </lineage>
</organism>
<proteinExistence type="predicted"/>
<dbReference type="EMBL" id="CP035494">
    <property type="protein sequence ID" value="QAY59535.1"/>
    <property type="molecule type" value="Genomic_DNA"/>
</dbReference>
<protein>
    <submittedName>
        <fullName evidence="3">GIY-YIG nuclease family protein</fullName>
    </submittedName>
</protein>
<dbReference type="AlphaFoldDB" id="A0A4P6EBI6"/>
<dbReference type="KEGG" id="mprt:ET475_05750"/>
<sequence>MDDSGIEDGEWREPEGELTDAEQLPATTPREEIAGILRQDASRMGDVYRLSVLDGLTSAEVAERLNIDTQGFVFSYRSKIDAILDGVVSSSPSVAKGAASALRAFIKRNRSELSAEAIRMLTEHLRRAEGVLDEVSGAESEELQSRSDEHDDDLASADLAGVAGIYAFSYGWYLERRADEKMGTTLIKVGRANDIGRRIADHRTGARAHMPEPLVVVRAYSASPDQDLLRLENAFHALLRTAGHINPRRPELRRNEVGKEWFMTNEAFLDAIASALGLRTAYMGSSPFVE</sequence>